<keyword evidence="1" id="KW-0808">Transferase</keyword>
<accession>A0ABU0A2L9</accession>
<dbReference type="EMBL" id="JAUSUG010000033">
    <property type="protein sequence ID" value="MDQ0257736.1"/>
    <property type="molecule type" value="Genomic_DNA"/>
</dbReference>
<evidence type="ECO:0000313" key="3">
    <source>
        <dbReference type="EMBL" id="MDQ0257736.1"/>
    </source>
</evidence>
<proteinExistence type="predicted"/>
<organism evidence="3 4">
    <name type="scientific">Evansella vedderi</name>
    <dbReference type="NCBI Taxonomy" id="38282"/>
    <lineage>
        <taxon>Bacteria</taxon>
        <taxon>Bacillati</taxon>
        <taxon>Bacillota</taxon>
        <taxon>Bacilli</taxon>
        <taxon>Bacillales</taxon>
        <taxon>Bacillaceae</taxon>
        <taxon>Evansella</taxon>
    </lineage>
</organism>
<protein>
    <submittedName>
        <fullName evidence="3">Ubiquinone/menaquinone biosynthesis C-methylase UbiE</fullName>
    </submittedName>
</protein>
<keyword evidence="3" id="KW-0830">Ubiquinone</keyword>
<dbReference type="CDD" id="cd02440">
    <property type="entry name" value="AdoMet_MTases"/>
    <property type="match status" value="1"/>
</dbReference>
<dbReference type="Gene3D" id="3.40.50.150">
    <property type="entry name" value="Vaccinia Virus protein VP39"/>
    <property type="match status" value="1"/>
</dbReference>
<dbReference type="SUPFAM" id="SSF53335">
    <property type="entry name" value="S-adenosyl-L-methionine-dependent methyltransferases"/>
    <property type="match status" value="1"/>
</dbReference>
<reference evidence="3 4" key="1">
    <citation type="submission" date="2023-07" db="EMBL/GenBank/DDBJ databases">
        <title>Genomic Encyclopedia of Type Strains, Phase IV (KMG-IV): sequencing the most valuable type-strain genomes for metagenomic binning, comparative biology and taxonomic classification.</title>
        <authorList>
            <person name="Goeker M."/>
        </authorList>
    </citation>
    <scope>NUCLEOTIDE SEQUENCE [LARGE SCALE GENOMIC DNA]</scope>
    <source>
        <strain evidence="3 4">DSM 9768</strain>
    </source>
</reference>
<dbReference type="Proteomes" id="UP001230005">
    <property type="component" value="Unassembled WGS sequence"/>
</dbReference>
<dbReference type="Gene3D" id="2.20.25.110">
    <property type="entry name" value="S-adenosyl-L-methionine-dependent methyltransferases"/>
    <property type="match status" value="1"/>
</dbReference>
<keyword evidence="4" id="KW-1185">Reference proteome</keyword>
<evidence type="ECO:0000256" key="1">
    <source>
        <dbReference type="ARBA" id="ARBA00022679"/>
    </source>
</evidence>
<dbReference type="InterPro" id="IPR029063">
    <property type="entry name" value="SAM-dependent_MTases_sf"/>
</dbReference>
<feature type="domain" description="Methyltransferase" evidence="2">
    <location>
        <begin position="44"/>
        <end position="139"/>
    </location>
</feature>
<name>A0ABU0A2L9_9BACI</name>
<dbReference type="InterPro" id="IPR041698">
    <property type="entry name" value="Methyltransf_25"/>
</dbReference>
<gene>
    <name evidence="3" type="ORF">J2S74_005198</name>
</gene>
<evidence type="ECO:0000259" key="2">
    <source>
        <dbReference type="Pfam" id="PF13649"/>
    </source>
</evidence>
<dbReference type="PANTHER" id="PTHR43861">
    <property type="entry name" value="TRANS-ACONITATE 2-METHYLTRANSFERASE-RELATED"/>
    <property type="match status" value="1"/>
</dbReference>
<sequence length="278" mass="32135">MIEKTTLDNFEEYDDPILYDKENDPYTEDVTFLEKWASKTEGVIIDLACGTGRATIPLASKGYRVIGVDLHKGMLNEAKNKSSNLNIQVDWVEQDCSKLDLKIKSNLIYSVGNSFQHFLTNDAQDGLLMSVNRHLETKGVFIFGTRFPSAEELFQPSKEEYWRTYIDRDTQNKVDVYTVSSYDSLNQVQHHTTIRKFKNTDEEVVNEVKTNINLRYVFPKEMERILTDNGFEIIDVYKDWNETPITEDSYQMVYVCRKVKGLQRKSSVFSTTGCYGEG</sequence>
<dbReference type="Pfam" id="PF13649">
    <property type="entry name" value="Methyltransf_25"/>
    <property type="match status" value="1"/>
</dbReference>
<evidence type="ECO:0000313" key="4">
    <source>
        <dbReference type="Proteomes" id="UP001230005"/>
    </source>
</evidence>
<dbReference type="RefSeq" id="WP_307331933.1">
    <property type="nucleotide sequence ID" value="NZ_JAUSUG010000033.1"/>
</dbReference>
<comment type="caution">
    <text evidence="3">The sequence shown here is derived from an EMBL/GenBank/DDBJ whole genome shotgun (WGS) entry which is preliminary data.</text>
</comment>